<name>A0AAJ0EXX6_9PEZI</name>
<sequence length="54" mass="6021">MVRRIGPNSSGISPTIRRCRVVNTRWLFHIAAVRFRSMSLSVCLDTPGCVSTKS</sequence>
<reference evidence="1" key="1">
    <citation type="submission" date="2021-06" db="EMBL/GenBank/DDBJ databases">
        <title>Comparative genomics, transcriptomics and evolutionary studies reveal genomic signatures of adaptation to plant cell wall in hemibiotrophic fungi.</title>
        <authorList>
            <consortium name="DOE Joint Genome Institute"/>
            <person name="Baroncelli R."/>
            <person name="Diaz J.F."/>
            <person name="Benocci T."/>
            <person name="Peng M."/>
            <person name="Battaglia E."/>
            <person name="Haridas S."/>
            <person name="Andreopoulos W."/>
            <person name="Labutti K."/>
            <person name="Pangilinan J."/>
            <person name="Floch G.L."/>
            <person name="Makela M.R."/>
            <person name="Henrissat B."/>
            <person name="Grigoriev I.V."/>
            <person name="Crouch J.A."/>
            <person name="De Vries R.P."/>
            <person name="Sukno S.A."/>
            <person name="Thon M.R."/>
        </authorList>
    </citation>
    <scope>NUCLEOTIDE SEQUENCE</scope>
    <source>
        <strain evidence="1">CBS 193.32</strain>
    </source>
</reference>
<protein>
    <submittedName>
        <fullName evidence="1">Uncharacterized protein</fullName>
    </submittedName>
</protein>
<dbReference type="RefSeq" id="XP_060429658.1">
    <property type="nucleotide sequence ID" value="XM_060574875.1"/>
</dbReference>
<organism evidence="1 2">
    <name type="scientific">Colletotrichum godetiae</name>
    <dbReference type="NCBI Taxonomy" id="1209918"/>
    <lineage>
        <taxon>Eukaryota</taxon>
        <taxon>Fungi</taxon>
        <taxon>Dikarya</taxon>
        <taxon>Ascomycota</taxon>
        <taxon>Pezizomycotina</taxon>
        <taxon>Sordariomycetes</taxon>
        <taxon>Hypocreomycetidae</taxon>
        <taxon>Glomerellales</taxon>
        <taxon>Glomerellaceae</taxon>
        <taxon>Colletotrichum</taxon>
        <taxon>Colletotrichum acutatum species complex</taxon>
    </lineage>
</organism>
<proteinExistence type="predicted"/>
<evidence type="ECO:0000313" key="2">
    <source>
        <dbReference type="Proteomes" id="UP001224890"/>
    </source>
</evidence>
<accession>A0AAJ0EXX6</accession>
<gene>
    <name evidence="1" type="ORF">BDP55DRAFT_663353</name>
</gene>
<dbReference type="AlphaFoldDB" id="A0AAJ0EXX6"/>
<evidence type="ECO:0000313" key="1">
    <source>
        <dbReference type="EMBL" id="KAK1675655.1"/>
    </source>
</evidence>
<dbReference type="EMBL" id="JAHMHR010000020">
    <property type="protein sequence ID" value="KAK1675655.1"/>
    <property type="molecule type" value="Genomic_DNA"/>
</dbReference>
<keyword evidence="2" id="KW-1185">Reference proteome</keyword>
<dbReference type="GeneID" id="85459401"/>
<comment type="caution">
    <text evidence="1">The sequence shown here is derived from an EMBL/GenBank/DDBJ whole genome shotgun (WGS) entry which is preliminary data.</text>
</comment>
<dbReference type="Proteomes" id="UP001224890">
    <property type="component" value="Unassembled WGS sequence"/>
</dbReference>